<dbReference type="AlphaFoldDB" id="A0ABD0X8K1"/>
<evidence type="ECO:0000313" key="2">
    <source>
        <dbReference type="EMBL" id="KAL0994202.1"/>
    </source>
</evidence>
<comment type="caution">
    <text evidence="2">The sequence shown here is derived from an EMBL/GenBank/DDBJ whole genome shotgun (WGS) entry which is preliminary data.</text>
</comment>
<evidence type="ECO:0000256" key="1">
    <source>
        <dbReference type="SAM" id="MobiDB-lite"/>
    </source>
</evidence>
<name>A0ABD0X8K1_UMBPY</name>
<dbReference type="PANTHER" id="PTHR37948:SF1">
    <property type="entry name" value="BLL5189 PROTEIN"/>
    <property type="match status" value="1"/>
</dbReference>
<accession>A0ABD0X8K1</accession>
<keyword evidence="3" id="KW-1185">Reference proteome</keyword>
<proteinExistence type="predicted"/>
<sequence length="268" mass="31031">MEKRDVKLKSTSKRKVSSEGTYPDNKKLKSKDSDKNAFKMKNNEKNKLEKCSNLKDPKSSGCSVSTSERKLIKNECLKVSKNDKGQLVFKDFPQFQPNMSPKEVLQAGSFGGTYFRPIYSSITKQNYKDEWKELPDDWLKGLNIATQVASLTYRDSVNTYKVKCGGSLEMWESSGWIASQDPYGWFQWYCRFYQGRRTEDDERQIGRWAKCTGVKGRWRNNLITKVVRSGCGFDDTTVSPVVRQTLQHWGYKLTKEDYEEGVKRVKPK</sequence>
<feature type="compositionally biased region" description="Basic and acidic residues" evidence="1">
    <location>
        <begin position="24"/>
        <end position="58"/>
    </location>
</feature>
<dbReference type="Proteomes" id="UP001557470">
    <property type="component" value="Unassembled WGS sequence"/>
</dbReference>
<dbReference type="EMBL" id="JAGEUA010000003">
    <property type="protein sequence ID" value="KAL0994202.1"/>
    <property type="molecule type" value="Genomic_DNA"/>
</dbReference>
<organism evidence="2 3">
    <name type="scientific">Umbra pygmaea</name>
    <name type="common">Eastern mudminnow</name>
    <dbReference type="NCBI Taxonomy" id="75934"/>
    <lineage>
        <taxon>Eukaryota</taxon>
        <taxon>Metazoa</taxon>
        <taxon>Chordata</taxon>
        <taxon>Craniata</taxon>
        <taxon>Vertebrata</taxon>
        <taxon>Euteleostomi</taxon>
        <taxon>Actinopterygii</taxon>
        <taxon>Neopterygii</taxon>
        <taxon>Teleostei</taxon>
        <taxon>Protacanthopterygii</taxon>
        <taxon>Esociformes</taxon>
        <taxon>Umbridae</taxon>
        <taxon>Umbra</taxon>
    </lineage>
</organism>
<gene>
    <name evidence="2" type="ORF">UPYG_G00119170</name>
</gene>
<protein>
    <submittedName>
        <fullName evidence="2">Uncharacterized protein</fullName>
    </submittedName>
</protein>
<reference evidence="2 3" key="1">
    <citation type="submission" date="2024-06" db="EMBL/GenBank/DDBJ databases">
        <authorList>
            <person name="Pan Q."/>
            <person name="Wen M."/>
            <person name="Jouanno E."/>
            <person name="Zahm M."/>
            <person name="Klopp C."/>
            <person name="Cabau C."/>
            <person name="Louis A."/>
            <person name="Berthelot C."/>
            <person name="Parey E."/>
            <person name="Roest Crollius H."/>
            <person name="Montfort J."/>
            <person name="Robinson-Rechavi M."/>
            <person name="Bouchez O."/>
            <person name="Lampietro C."/>
            <person name="Lopez Roques C."/>
            <person name="Donnadieu C."/>
            <person name="Postlethwait J."/>
            <person name="Bobe J."/>
            <person name="Verreycken H."/>
            <person name="Guiguen Y."/>
        </authorList>
    </citation>
    <scope>NUCLEOTIDE SEQUENCE [LARGE SCALE GENOMIC DNA]</scope>
    <source>
        <strain evidence="2">Up_M1</strain>
        <tissue evidence="2">Testis</tissue>
    </source>
</reference>
<dbReference type="PANTHER" id="PTHR37948">
    <property type="entry name" value="ZGC:113208"/>
    <property type="match status" value="1"/>
</dbReference>
<feature type="region of interest" description="Disordered" evidence="1">
    <location>
        <begin position="1"/>
        <end position="60"/>
    </location>
</feature>
<evidence type="ECO:0000313" key="3">
    <source>
        <dbReference type="Proteomes" id="UP001557470"/>
    </source>
</evidence>